<dbReference type="SUPFAM" id="SSF50630">
    <property type="entry name" value="Acid proteases"/>
    <property type="match status" value="1"/>
</dbReference>
<feature type="domain" description="Retroviral polymerase SH3-like" evidence="3">
    <location>
        <begin position="3"/>
        <end position="48"/>
    </location>
</feature>
<dbReference type="EMBL" id="OOIL02005645">
    <property type="protein sequence ID" value="VFQ95757.1"/>
    <property type="molecule type" value="Genomic_DNA"/>
</dbReference>
<dbReference type="PANTHER" id="PTHR11439:SF496">
    <property type="entry name" value="RNA-DIRECTED DNA POLYMERASE"/>
    <property type="match status" value="1"/>
</dbReference>
<evidence type="ECO:0000313" key="5">
    <source>
        <dbReference type="Proteomes" id="UP000595140"/>
    </source>
</evidence>
<protein>
    <submittedName>
        <fullName evidence="4">Uncharacterized protein</fullName>
    </submittedName>
</protein>
<name>A0A484N561_9ASTE</name>
<evidence type="ECO:0000259" key="2">
    <source>
        <dbReference type="Pfam" id="PF03732"/>
    </source>
</evidence>
<feature type="domain" description="Retrotransposon gag" evidence="2">
    <location>
        <begin position="430"/>
        <end position="499"/>
    </location>
</feature>
<reference evidence="4 5" key="1">
    <citation type="submission" date="2018-04" db="EMBL/GenBank/DDBJ databases">
        <authorList>
            <person name="Vogel A."/>
        </authorList>
    </citation>
    <scope>NUCLEOTIDE SEQUENCE [LARGE SCALE GENOMIC DNA]</scope>
</reference>
<dbReference type="InterPro" id="IPR036397">
    <property type="entry name" value="RNaseH_sf"/>
</dbReference>
<dbReference type="Gene3D" id="3.30.420.10">
    <property type="entry name" value="Ribonuclease H-like superfamily/Ribonuclease H"/>
    <property type="match status" value="1"/>
</dbReference>
<accession>A0A484N561</accession>
<dbReference type="OrthoDB" id="1939491at2759"/>
<dbReference type="Pfam" id="PF03732">
    <property type="entry name" value="Retrotrans_gag"/>
    <property type="match status" value="1"/>
</dbReference>
<dbReference type="Gene3D" id="2.40.70.10">
    <property type="entry name" value="Acid Proteases"/>
    <property type="match status" value="1"/>
</dbReference>
<evidence type="ECO:0000313" key="4">
    <source>
        <dbReference type="EMBL" id="VFQ95757.1"/>
    </source>
</evidence>
<dbReference type="Proteomes" id="UP000595140">
    <property type="component" value="Unassembled WGS sequence"/>
</dbReference>
<dbReference type="Pfam" id="PF13975">
    <property type="entry name" value="gag-asp_proteas"/>
    <property type="match status" value="1"/>
</dbReference>
<dbReference type="GO" id="GO:0003676">
    <property type="term" value="F:nucleic acid binding"/>
    <property type="evidence" value="ECO:0007669"/>
    <property type="project" value="InterPro"/>
</dbReference>
<organism evidence="4 5">
    <name type="scientific">Cuscuta campestris</name>
    <dbReference type="NCBI Taxonomy" id="132261"/>
    <lineage>
        <taxon>Eukaryota</taxon>
        <taxon>Viridiplantae</taxon>
        <taxon>Streptophyta</taxon>
        <taxon>Embryophyta</taxon>
        <taxon>Tracheophyta</taxon>
        <taxon>Spermatophyta</taxon>
        <taxon>Magnoliopsida</taxon>
        <taxon>eudicotyledons</taxon>
        <taxon>Gunneridae</taxon>
        <taxon>Pentapetalae</taxon>
        <taxon>asterids</taxon>
        <taxon>lamiids</taxon>
        <taxon>Solanales</taxon>
        <taxon>Convolvulaceae</taxon>
        <taxon>Cuscuteae</taxon>
        <taxon>Cuscuta</taxon>
        <taxon>Cuscuta subgen. Grammica</taxon>
        <taxon>Cuscuta sect. Cleistogrammica</taxon>
    </lineage>
</organism>
<dbReference type="InterPro" id="IPR021109">
    <property type="entry name" value="Peptidase_aspartic_dom_sf"/>
</dbReference>
<evidence type="ECO:0000256" key="1">
    <source>
        <dbReference type="SAM" id="MobiDB-lite"/>
    </source>
</evidence>
<feature type="region of interest" description="Disordered" evidence="1">
    <location>
        <begin position="207"/>
        <end position="230"/>
    </location>
</feature>
<dbReference type="CDD" id="cd09272">
    <property type="entry name" value="RNase_HI_RT_Ty1"/>
    <property type="match status" value="1"/>
</dbReference>
<evidence type="ECO:0000259" key="3">
    <source>
        <dbReference type="Pfam" id="PF25597"/>
    </source>
</evidence>
<dbReference type="CDD" id="cd00303">
    <property type="entry name" value="retropepsin_like"/>
    <property type="match status" value="1"/>
</dbReference>
<dbReference type="InterPro" id="IPR057670">
    <property type="entry name" value="SH3_retrovirus"/>
</dbReference>
<sequence length="895" mass="100061">MTSSKLEPKSDKVIFVGYPKETRGYEFYHPSDNKIFVARNGTFLEKEFLSAITSGRKVDLEEIREPQEEVPIVLEHEQRDQAIEPQIAQDIPRRSDRIRNPPVRYGFLMSDEGDVLLVDQGEPETYLEAITCPESDLWLEAMKSEMESMYTSQTWLSENFSKKDLGDASYVLGIRIYRDRSRKLIGLNQSTYIDKILDRFSMSNSKKGSLPMTPGMVLSKSQSPSTPEQKELMMKGSPGEAHWTAAKNILKYLRNTKDAFLVYGGEEELKVVGYTDASFQTDRDDSKSQVGYLFCLNGRAFSWKSFKEDTTADSTTEAEYIAAAEAAKEAVWIKKFITELGVVPSINDPISLFCDNTGAIAQAKEPRSHQKTKHIVRRYHIIREIVDKGDVMICKVDTDDNIADPLTKPLGKLKHEGHTRVIDDANSGRMGIESWDGLKKELKAQFLPHNVSWMARENLKKLKQTGSLREYVKEFSSLMLDIQNMSEEDELFNFMSGLQNWAQAELRRLAVKDLPTAMAEAESLVDFKTMAPQGKKGDHPKKEGKAKFEGKTKFKKKGGDGKAPAEGGNKEKAQAGGCWTCGGDHFQRNCPKGPKINAMVEEATGVSNPVPARCSPLQLLSAMNESAQNFLNRGLMYVLVVVNGMELLAMIDTGASHNFVTERLIGRLQLKLEGNSSMIKTVNAAAKEVTGRAYVKIKVGEWQGECSLTVLPLDDFDLILGNEFLIMAKVAVFPYLGGMMINDECSPSFVKGRYADQKQEHKGLASCSAMQLKRGVRLGYQTYLAVMMEIKEGVFQDVPDKVAELLEEFSDVMPPELSKKLPPKRAVDHRIELEPGSILAVAAKTCRESLFNVVGSAFVCNGFLCSVPFRWHPYVLTAEFCRVPSRLGTKGLAFD</sequence>
<dbReference type="PANTHER" id="PTHR11439">
    <property type="entry name" value="GAG-POL-RELATED RETROTRANSPOSON"/>
    <property type="match status" value="1"/>
</dbReference>
<feature type="region of interest" description="Disordered" evidence="1">
    <location>
        <begin position="529"/>
        <end position="574"/>
    </location>
</feature>
<gene>
    <name evidence="4" type="ORF">CCAM_LOCUS37533</name>
</gene>
<proteinExistence type="predicted"/>
<feature type="compositionally biased region" description="Basic and acidic residues" evidence="1">
    <location>
        <begin position="535"/>
        <end position="560"/>
    </location>
</feature>
<dbReference type="InterPro" id="IPR005162">
    <property type="entry name" value="Retrotrans_gag_dom"/>
</dbReference>
<dbReference type="Pfam" id="PF25597">
    <property type="entry name" value="SH3_retrovirus"/>
    <property type="match status" value="1"/>
</dbReference>
<keyword evidence="5" id="KW-1185">Reference proteome</keyword>
<dbReference type="AlphaFoldDB" id="A0A484N561"/>